<evidence type="ECO:0000313" key="1">
    <source>
        <dbReference type="EMBL" id="GFN93302.1"/>
    </source>
</evidence>
<dbReference type="EMBL" id="BLXT01002329">
    <property type="protein sequence ID" value="GFN93302.1"/>
    <property type="molecule type" value="Genomic_DNA"/>
</dbReference>
<organism evidence="1 2">
    <name type="scientific">Plakobranchus ocellatus</name>
    <dbReference type="NCBI Taxonomy" id="259542"/>
    <lineage>
        <taxon>Eukaryota</taxon>
        <taxon>Metazoa</taxon>
        <taxon>Spiralia</taxon>
        <taxon>Lophotrochozoa</taxon>
        <taxon>Mollusca</taxon>
        <taxon>Gastropoda</taxon>
        <taxon>Heterobranchia</taxon>
        <taxon>Euthyneura</taxon>
        <taxon>Panpulmonata</taxon>
        <taxon>Sacoglossa</taxon>
        <taxon>Placobranchoidea</taxon>
        <taxon>Plakobranchidae</taxon>
        <taxon>Plakobranchus</taxon>
    </lineage>
</organism>
<keyword evidence="2" id="KW-1185">Reference proteome</keyword>
<gene>
    <name evidence="1" type="ORF">PoB_001980800</name>
</gene>
<proteinExistence type="predicted"/>
<name>A0AAV3ZEW6_9GAST</name>
<dbReference type="Proteomes" id="UP000735302">
    <property type="component" value="Unassembled WGS sequence"/>
</dbReference>
<comment type="caution">
    <text evidence="1">The sequence shown here is derived from an EMBL/GenBank/DDBJ whole genome shotgun (WGS) entry which is preliminary data.</text>
</comment>
<protein>
    <submittedName>
        <fullName evidence="1">Uncharacterized protein</fullName>
    </submittedName>
</protein>
<accession>A0AAV3ZEW6</accession>
<dbReference type="AlphaFoldDB" id="A0AAV3ZEW6"/>
<reference evidence="1 2" key="1">
    <citation type="journal article" date="2021" name="Elife">
        <title>Chloroplast acquisition without the gene transfer in kleptoplastic sea slugs, Plakobranchus ocellatus.</title>
        <authorList>
            <person name="Maeda T."/>
            <person name="Takahashi S."/>
            <person name="Yoshida T."/>
            <person name="Shimamura S."/>
            <person name="Takaki Y."/>
            <person name="Nagai Y."/>
            <person name="Toyoda A."/>
            <person name="Suzuki Y."/>
            <person name="Arimoto A."/>
            <person name="Ishii H."/>
            <person name="Satoh N."/>
            <person name="Nishiyama T."/>
            <person name="Hasebe M."/>
            <person name="Maruyama T."/>
            <person name="Minagawa J."/>
            <person name="Obokata J."/>
            <person name="Shigenobu S."/>
        </authorList>
    </citation>
    <scope>NUCLEOTIDE SEQUENCE [LARGE SCALE GENOMIC DNA]</scope>
</reference>
<evidence type="ECO:0000313" key="2">
    <source>
        <dbReference type="Proteomes" id="UP000735302"/>
    </source>
</evidence>
<sequence>MHPFYVIKNALRNWIKGCDFLKQQNARIYFDLEKLRLNDEYINLDQDIPPQTSVRVSGKLETWAYYEPRFTCQVNQDARSCIRDEPGLLLANSLSKLDNRCRCQLFLVNSTTKTYTLRRGSIMGKMSVVENEDIHTLAEVVKSTPQTLSLSPDFSEVQVPEDYRQEVTTILKKNADVFAASDTDFGLTNNVTMTIDTDDDVFQALRKHFHMTGKGRRPDPPKNLVVTRGLLLQLKILKEESQESFKPLKVWLDKLAPELANVTEGRIKHSVTSIVESCKQMSQDVCSKTKQFFQKGNH</sequence>